<dbReference type="InterPro" id="IPR036259">
    <property type="entry name" value="MFS_trans_sf"/>
</dbReference>
<feature type="transmembrane region" description="Helical" evidence="6">
    <location>
        <begin position="376"/>
        <end position="393"/>
    </location>
</feature>
<reference evidence="8 9" key="1">
    <citation type="submission" date="2019-07" db="EMBL/GenBank/DDBJ databases">
        <title>Whole genome shotgun sequence of Knoellia locipacati NBRC 109775.</title>
        <authorList>
            <person name="Hosoyama A."/>
            <person name="Uohara A."/>
            <person name="Ohji S."/>
            <person name="Ichikawa N."/>
        </authorList>
    </citation>
    <scope>NUCLEOTIDE SEQUENCE [LARGE SCALE GENOMIC DNA]</scope>
    <source>
        <strain evidence="8 9">NBRC 109775</strain>
    </source>
</reference>
<comment type="subcellular location">
    <subcellularLocation>
        <location evidence="1">Cell membrane</location>
        <topology evidence="1">Multi-pass membrane protein</topology>
    </subcellularLocation>
</comment>
<keyword evidence="9" id="KW-1185">Reference proteome</keyword>
<dbReference type="InterPro" id="IPR020846">
    <property type="entry name" value="MFS_dom"/>
</dbReference>
<dbReference type="EMBL" id="BKBA01000009">
    <property type="protein sequence ID" value="GEQ14360.1"/>
    <property type="molecule type" value="Genomic_DNA"/>
</dbReference>
<feature type="transmembrane region" description="Helical" evidence="6">
    <location>
        <begin position="545"/>
        <end position="564"/>
    </location>
</feature>
<dbReference type="PANTHER" id="PTHR23523:SF2">
    <property type="entry name" value="2-NITROIMIDAZOLE TRANSPORTER"/>
    <property type="match status" value="1"/>
</dbReference>
<dbReference type="Pfam" id="PF07690">
    <property type="entry name" value="MFS_1"/>
    <property type="match status" value="1"/>
</dbReference>
<evidence type="ECO:0000313" key="9">
    <source>
        <dbReference type="Proteomes" id="UP000321793"/>
    </source>
</evidence>
<dbReference type="GO" id="GO:0022857">
    <property type="term" value="F:transmembrane transporter activity"/>
    <property type="evidence" value="ECO:0007669"/>
    <property type="project" value="InterPro"/>
</dbReference>
<feature type="transmembrane region" description="Helical" evidence="6">
    <location>
        <begin position="414"/>
        <end position="436"/>
    </location>
</feature>
<evidence type="ECO:0000256" key="4">
    <source>
        <dbReference type="ARBA" id="ARBA00023136"/>
    </source>
</evidence>
<dbReference type="Gene3D" id="3.40.50.300">
    <property type="entry name" value="P-loop containing nucleotide triphosphate hydrolases"/>
    <property type="match status" value="1"/>
</dbReference>
<feature type="transmembrane region" description="Helical" evidence="6">
    <location>
        <begin position="576"/>
        <end position="595"/>
    </location>
</feature>
<dbReference type="SUPFAM" id="SSF52540">
    <property type="entry name" value="P-loop containing nucleoside triphosphate hydrolases"/>
    <property type="match status" value="1"/>
</dbReference>
<feature type="transmembrane region" description="Helical" evidence="6">
    <location>
        <begin position="511"/>
        <end position="533"/>
    </location>
</feature>
<dbReference type="AlphaFoldDB" id="A0A512T2C2"/>
<evidence type="ECO:0000256" key="1">
    <source>
        <dbReference type="ARBA" id="ARBA00004651"/>
    </source>
</evidence>
<dbReference type="Gene3D" id="1.20.1250.20">
    <property type="entry name" value="MFS general substrate transporter like domains"/>
    <property type="match status" value="1"/>
</dbReference>
<evidence type="ECO:0000256" key="2">
    <source>
        <dbReference type="ARBA" id="ARBA00022692"/>
    </source>
</evidence>
<feature type="domain" description="Major facilitator superfamily (MFS) profile" evidence="7">
    <location>
        <begin position="215"/>
        <end position="600"/>
    </location>
</feature>
<feature type="transmembrane region" description="Helical" evidence="6">
    <location>
        <begin position="216"/>
        <end position="233"/>
    </location>
</feature>
<feature type="transmembrane region" description="Helical" evidence="6">
    <location>
        <begin position="308"/>
        <end position="327"/>
    </location>
</feature>
<sequence length="603" mass="62775">MAFDAVTDVAGLTREVRRLLAERGALAGEVTVVAVDGPSGSGKTTLAKDLGDALGALVLHVDDMHQGWTGVLSTVELVRSSLVDAWSHGEPASHPTWDWDEDEPGARESVPRADLVVLEGVGAFAIAGESASVRVWVEAPTEQRYVRAIARDGAVFEARWDEWADQERQLYAVSPGRAAADLALDTGVGADLAPPTEAPPAEAPPAEAQPADGPPLWLVVLGVVAASLSMRTLMTSLPPLLPRIREDLGLSSVWLGVLTTLPVLCMGLLAPPAARLGLRLGVARCISLAMVAIAVGNLARGFGHEVLALYLGTLCAGAGIALAGTLLPGMVKASFPAGRAGLATGLQMFAMMGGAAVAAAVSVPLAGALGDWDTSLGFWGLVAVAGVVLWLPVDRDVHRGGDHDQHPPDSSHRLPWRSHTAWLVAGFLAVQSWQFYSTLAWLSPTYVGHGWEAQDAGILLSVFTGAQFVSGLVGPAITDRVGDWRVPLVGAALCGLAGQTGVWAAPDAAPWVWALLLGVAQGASFAIGLVLLVRYAVSPAAAARFTAMAFLVSYTVASMGPTTMGAVRDLTGSYSTIWLVLALLMFLQLVAAMSLKPGRPRVS</sequence>
<dbReference type="Proteomes" id="UP000321793">
    <property type="component" value="Unassembled WGS sequence"/>
</dbReference>
<dbReference type="RefSeq" id="WP_147065438.1">
    <property type="nucleotide sequence ID" value="NZ_BAABDN010000002.1"/>
</dbReference>
<protein>
    <recommendedName>
        <fullName evidence="7">Major facilitator superfamily (MFS) profile domain-containing protein</fullName>
    </recommendedName>
</protein>
<dbReference type="PANTHER" id="PTHR23523">
    <property type="match status" value="1"/>
</dbReference>
<gene>
    <name evidence="8" type="ORF">KLO01_24070</name>
</gene>
<keyword evidence="3 6" id="KW-1133">Transmembrane helix</keyword>
<dbReference type="InterPro" id="IPR052524">
    <property type="entry name" value="MFS_Cyanate_Porter"/>
</dbReference>
<accession>A0A512T2C2</accession>
<proteinExistence type="predicted"/>
<feature type="transmembrane region" description="Helical" evidence="6">
    <location>
        <begin position="456"/>
        <end position="474"/>
    </location>
</feature>
<organism evidence="8 9">
    <name type="scientific">Knoellia locipacati</name>
    <dbReference type="NCBI Taxonomy" id="882824"/>
    <lineage>
        <taxon>Bacteria</taxon>
        <taxon>Bacillati</taxon>
        <taxon>Actinomycetota</taxon>
        <taxon>Actinomycetes</taxon>
        <taxon>Micrococcales</taxon>
        <taxon>Intrasporangiaceae</taxon>
        <taxon>Knoellia</taxon>
    </lineage>
</organism>
<dbReference type="InterPro" id="IPR011701">
    <property type="entry name" value="MFS"/>
</dbReference>
<feature type="transmembrane region" description="Helical" evidence="6">
    <location>
        <begin position="348"/>
        <end position="370"/>
    </location>
</feature>
<comment type="caution">
    <text evidence="8">The sequence shown here is derived from an EMBL/GenBank/DDBJ whole genome shotgun (WGS) entry which is preliminary data.</text>
</comment>
<evidence type="ECO:0000259" key="7">
    <source>
        <dbReference type="PROSITE" id="PS50850"/>
    </source>
</evidence>
<dbReference type="InterPro" id="IPR027417">
    <property type="entry name" value="P-loop_NTPase"/>
</dbReference>
<evidence type="ECO:0000256" key="6">
    <source>
        <dbReference type="SAM" id="Phobius"/>
    </source>
</evidence>
<evidence type="ECO:0000256" key="3">
    <source>
        <dbReference type="ARBA" id="ARBA00022989"/>
    </source>
</evidence>
<feature type="transmembrane region" description="Helical" evidence="6">
    <location>
        <begin position="282"/>
        <end position="302"/>
    </location>
</feature>
<keyword evidence="4 6" id="KW-0472">Membrane</keyword>
<dbReference type="PROSITE" id="PS50850">
    <property type="entry name" value="MFS"/>
    <property type="match status" value="1"/>
</dbReference>
<keyword evidence="2 6" id="KW-0812">Transmembrane</keyword>
<dbReference type="SUPFAM" id="SSF103473">
    <property type="entry name" value="MFS general substrate transporter"/>
    <property type="match status" value="1"/>
</dbReference>
<evidence type="ECO:0000313" key="8">
    <source>
        <dbReference type="EMBL" id="GEQ14360.1"/>
    </source>
</evidence>
<dbReference type="GO" id="GO:0005886">
    <property type="term" value="C:plasma membrane"/>
    <property type="evidence" value="ECO:0007669"/>
    <property type="project" value="UniProtKB-SubCell"/>
</dbReference>
<dbReference type="OrthoDB" id="5317164at2"/>
<feature type="transmembrane region" description="Helical" evidence="6">
    <location>
        <begin position="253"/>
        <end position="270"/>
    </location>
</feature>
<feature type="region of interest" description="Disordered" evidence="5">
    <location>
        <begin position="188"/>
        <end position="209"/>
    </location>
</feature>
<evidence type="ECO:0000256" key="5">
    <source>
        <dbReference type="SAM" id="MobiDB-lite"/>
    </source>
</evidence>
<name>A0A512T2C2_9MICO</name>